<dbReference type="PANTHER" id="PTHR23530">
    <property type="entry name" value="TRANSPORT PROTEIN-RELATED"/>
    <property type="match status" value="1"/>
</dbReference>
<dbReference type="PROSITE" id="PS00216">
    <property type="entry name" value="SUGAR_TRANSPORT_1"/>
    <property type="match status" value="1"/>
</dbReference>
<dbReference type="Gene3D" id="1.20.1250.20">
    <property type="entry name" value="MFS general substrate transporter like domains"/>
    <property type="match status" value="1"/>
</dbReference>
<dbReference type="Proteomes" id="UP001060325">
    <property type="component" value="Chromosome"/>
</dbReference>
<proteinExistence type="predicted"/>
<evidence type="ECO:0000256" key="4">
    <source>
        <dbReference type="ARBA" id="ARBA00023136"/>
    </source>
</evidence>
<feature type="transmembrane region" description="Helical" evidence="5">
    <location>
        <begin position="251"/>
        <end position="272"/>
    </location>
</feature>
<evidence type="ECO:0000256" key="1">
    <source>
        <dbReference type="ARBA" id="ARBA00004651"/>
    </source>
</evidence>
<gene>
    <name evidence="6" type="ORF">NMQ00_00930</name>
</gene>
<feature type="transmembrane region" description="Helical" evidence="5">
    <location>
        <begin position="69"/>
        <end position="85"/>
    </location>
</feature>
<feature type="transmembrane region" description="Helical" evidence="5">
    <location>
        <begin position="37"/>
        <end position="57"/>
    </location>
</feature>
<evidence type="ECO:0000313" key="6">
    <source>
        <dbReference type="EMBL" id="UTT43089.1"/>
    </source>
</evidence>
<name>A0ABY5FNA9_9BACL</name>
<reference evidence="6" key="1">
    <citation type="submission" date="2022-07" db="EMBL/GenBank/DDBJ databases">
        <title>Complete genome of CX2.</title>
        <authorList>
            <person name="Cao G."/>
        </authorList>
    </citation>
    <scope>NUCLEOTIDE SEQUENCE</scope>
    <source>
        <strain evidence="6">CX2</strain>
    </source>
</reference>
<dbReference type="RefSeq" id="WP_255177520.1">
    <property type="nucleotide sequence ID" value="NZ_CP101462.1"/>
</dbReference>
<dbReference type="EMBL" id="CP101462">
    <property type="protein sequence ID" value="UTT43089.1"/>
    <property type="molecule type" value="Genomic_DNA"/>
</dbReference>
<dbReference type="InterPro" id="IPR053160">
    <property type="entry name" value="MFS_DHA3_Transporter"/>
</dbReference>
<comment type="subcellular location">
    <subcellularLocation>
        <location evidence="1">Cell membrane</location>
        <topology evidence="1">Multi-pass membrane protein</topology>
    </subcellularLocation>
</comment>
<sequence>MKIQQLYYAVTSSRSLIIQMVFTLNAIYYVTTAELNALQLVLIGTILEVSILLFELATGLVADLYGRKRSMVIGIGLIGLAHLLEGGIPEFWAIAVASALWGIGWTFISGAEQAWIADEMGNDGLEQVFLRGAQYSSLGRFVGIGLAVLLAEVTSVQTTIVLAGGMLVMLAIIAWRVLPETRFEPITRADTSNLVQAKRTVRDGYTHIRGNSILVGLAAITLVWGLASEGFDRLWGAHLIETFQLSEQAAVYWFGLFYAVAFLFNMLVLKGVELYVKGRYATTLFWFNVLLIVAMLAFALVGQFWVAVLLYWTIAALRNVHYPLMSVMTNERLPSKGRADDFVDVRSGRRVRSSRRGTVDWTARPVHVDSRRARGSGALAPPDVGFLEKNQAPLRQRPSRDSFGGGLCVTM</sequence>
<dbReference type="InterPro" id="IPR005829">
    <property type="entry name" value="Sugar_transporter_CS"/>
</dbReference>
<protein>
    <submittedName>
        <fullName evidence="6">MFS transporter</fullName>
    </submittedName>
</protein>
<feature type="transmembrane region" description="Helical" evidence="5">
    <location>
        <begin position="284"/>
        <end position="312"/>
    </location>
</feature>
<keyword evidence="3 5" id="KW-1133">Transmembrane helix</keyword>
<evidence type="ECO:0000256" key="2">
    <source>
        <dbReference type="ARBA" id="ARBA00022692"/>
    </source>
</evidence>
<feature type="transmembrane region" description="Helical" evidence="5">
    <location>
        <begin position="156"/>
        <end position="178"/>
    </location>
</feature>
<accession>A0ABY5FNA9</accession>
<evidence type="ECO:0000256" key="3">
    <source>
        <dbReference type="ARBA" id="ARBA00022989"/>
    </source>
</evidence>
<organism evidence="6 7">
    <name type="scientific">Exiguobacterium aurantiacum</name>
    <dbReference type="NCBI Taxonomy" id="33987"/>
    <lineage>
        <taxon>Bacteria</taxon>
        <taxon>Bacillati</taxon>
        <taxon>Bacillota</taxon>
        <taxon>Bacilli</taxon>
        <taxon>Bacillales</taxon>
        <taxon>Bacillales Family XII. Incertae Sedis</taxon>
        <taxon>Exiguobacterium</taxon>
    </lineage>
</organism>
<keyword evidence="7" id="KW-1185">Reference proteome</keyword>
<dbReference type="InterPro" id="IPR011701">
    <property type="entry name" value="MFS"/>
</dbReference>
<keyword evidence="2 5" id="KW-0812">Transmembrane</keyword>
<evidence type="ECO:0000313" key="7">
    <source>
        <dbReference type="Proteomes" id="UP001060325"/>
    </source>
</evidence>
<dbReference type="InterPro" id="IPR036259">
    <property type="entry name" value="MFS_trans_sf"/>
</dbReference>
<feature type="transmembrane region" description="Helical" evidence="5">
    <location>
        <begin position="7"/>
        <end position="31"/>
    </location>
</feature>
<dbReference type="SUPFAM" id="SSF103473">
    <property type="entry name" value="MFS general substrate transporter"/>
    <property type="match status" value="1"/>
</dbReference>
<keyword evidence="4 5" id="KW-0472">Membrane</keyword>
<feature type="transmembrane region" description="Helical" evidence="5">
    <location>
        <begin position="208"/>
        <end position="227"/>
    </location>
</feature>
<dbReference type="PANTHER" id="PTHR23530:SF1">
    <property type="entry name" value="PERMEASE, MAJOR FACILITATOR SUPERFAMILY-RELATED"/>
    <property type="match status" value="1"/>
</dbReference>
<evidence type="ECO:0000256" key="5">
    <source>
        <dbReference type="SAM" id="Phobius"/>
    </source>
</evidence>
<dbReference type="Pfam" id="PF07690">
    <property type="entry name" value="MFS_1"/>
    <property type="match status" value="1"/>
</dbReference>